<evidence type="ECO:0000256" key="18">
    <source>
        <dbReference type="ARBA" id="ARBA00023180"/>
    </source>
</evidence>
<keyword evidence="15 22" id="KW-1133">Transmembrane helix</keyword>
<keyword evidence="16 22" id="KW-0472">Membrane</keyword>
<keyword evidence="11" id="KW-0430">Lectin</keyword>
<dbReference type="GO" id="GO:0030246">
    <property type="term" value="F:carbohydrate binding"/>
    <property type="evidence" value="ECO:0007669"/>
    <property type="project" value="UniProtKB-KW"/>
</dbReference>
<sequence>MKSSRNIVLFIVVVFLSDFNSISCLEFIFNTNFNSTNINIYGNATIENSILSLTNQTAFTIGRALYPSKITTKQPNSTNPLPFSTSFIFSIAPYKNLLPGHGFAFVFFPFAGITGASSSQHLGLFNLTNDGKSENHVLAVEFDVFENQEFSDISDNHVGLDVNSLTSTASSDAGFWTDDNKFKELKLNNGVNYQAWIDYEDSRINVTMAKAGETRPIRPLISEFLDLSGVLLDEMYAGFTGATGRLVESHKILSWSFSNSNFSIGDALVTTNLPSFVLPKESVFRSKGFIIGVSVGAVLIVVCGVVICAVLVMKKRKKMEGKEEIEDWELQYWPHRIGYQEVYAATKGFSEENVVGCGANGKVYKGLLLGMEVAMKRISIESEHGMREFLAEVSSLGRLKHKNLVGLRGWSKKEKQNLILIYDYMENGSLDKRIFDCGESLALSWEERIEILKDVASGILYLHEGWESKVLHRDIKASNVLLDKDMNARLGDFGLARMHHHEKLATTTQVIGTAGYMAPEVVRTGRASTQTDVFSFGVLVLEVVCGRRPIEDGKPNLIDWLCMLIERGELLSALDDRIKAKGGYSVEGVERVLNLGLLCAYPDANVRPAMRQVLKVLEGSSSTEGTGIEEERLNVNLLGRIETTALRTQLNSSGSRGHPTFNEIYKNLSSSASLTTSDVILEGR</sequence>
<organism evidence="25 26">
    <name type="scientific">Dipteronia dyeriana</name>
    <dbReference type="NCBI Taxonomy" id="168575"/>
    <lineage>
        <taxon>Eukaryota</taxon>
        <taxon>Viridiplantae</taxon>
        <taxon>Streptophyta</taxon>
        <taxon>Embryophyta</taxon>
        <taxon>Tracheophyta</taxon>
        <taxon>Spermatophyta</taxon>
        <taxon>Magnoliopsida</taxon>
        <taxon>eudicotyledons</taxon>
        <taxon>Gunneridae</taxon>
        <taxon>Pentapetalae</taxon>
        <taxon>rosids</taxon>
        <taxon>malvids</taxon>
        <taxon>Sapindales</taxon>
        <taxon>Sapindaceae</taxon>
        <taxon>Hippocastanoideae</taxon>
        <taxon>Acereae</taxon>
        <taxon>Dipteronia</taxon>
    </lineage>
</organism>
<dbReference type="GO" id="GO:0042742">
    <property type="term" value="P:defense response to bacterium"/>
    <property type="evidence" value="ECO:0007669"/>
    <property type="project" value="UniProtKB-ARBA"/>
</dbReference>
<keyword evidence="17" id="KW-0675">Receptor</keyword>
<dbReference type="GO" id="GO:0004674">
    <property type="term" value="F:protein serine/threonine kinase activity"/>
    <property type="evidence" value="ECO:0007669"/>
    <property type="project" value="UniProtKB-KW"/>
</dbReference>
<dbReference type="InterPro" id="IPR017441">
    <property type="entry name" value="Protein_kinase_ATP_BS"/>
</dbReference>
<comment type="catalytic activity">
    <reaction evidence="20">
        <text>L-seryl-[protein] + ATP = O-phospho-L-seryl-[protein] + ADP + H(+)</text>
        <dbReference type="Rhea" id="RHEA:17989"/>
        <dbReference type="Rhea" id="RHEA-COMP:9863"/>
        <dbReference type="Rhea" id="RHEA-COMP:11604"/>
        <dbReference type="ChEBI" id="CHEBI:15378"/>
        <dbReference type="ChEBI" id="CHEBI:29999"/>
        <dbReference type="ChEBI" id="CHEBI:30616"/>
        <dbReference type="ChEBI" id="CHEBI:83421"/>
        <dbReference type="ChEBI" id="CHEBI:456216"/>
        <dbReference type="EC" id="2.7.11.1"/>
    </reaction>
</comment>
<keyword evidence="8" id="KW-0808">Transferase</keyword>
<proteinExistence type="inferred from homology"/>
<evidence type="ECO:0000256" key="19">
    <source>
        <dbReference type="ARBA" id="ARBA00047899"/>
    </source>
</evidence>
<evidence type="ECO:0000256" key="4">
    <source>
        <dbReference type="ARBA" id="ARBA00010217"/>
    </source>
</evidence>
<feature type="transmembrane region" description="Helical" evidence="22">
    <location>
        <begin position="289"/>
        <end position="312"/>
    </location>
</feature>
<evidence type="ECO:0000256" key="12">
    <source>
        <dbReference type="ARBA" id="ARBA00022741"/>
    </source>
</evidence>
<dbReference type="GO" id="GO:0002229">
    <property type="term" value="P:defense response to oomycetes"/>
    <property type="evidence" value="ECO:0007669"/>
    <property type="project" value="UniProtKB-ARBA"/>
</dbReference>
<evidence type="ECO:0000256" key="6">
    <source>
        <dbReference type="ARBA" id="ARBA00022475"/>
    </source>
</evidence>
<evidence type="ECO:0000256" key="15">
    <source>
        <dbReference type="ARBA" id="ARBA00022989"/>
    </source>
</evidence>
<dbReference type="GO" id="GO:0005886">
    <property type="term" value="C:plasma membrane"/>
    <property type="evidence" value="ECO:0007669"/>
    <property type="project" value="UniProtKB-SubCell"/>
</dbReference>
<dbReference type="FunFam" id="1.10.510.10:FF:000108">
    <property type="entry name" value="L-type lectin-domain containing receptor kinase S.4"/>
    <property type="match status" value="1"/>
</dbReference>
<dbReference type="Proteomes" id="UP001280121">
    <property type="component" value="Unassembled WGS sequence"/>
</dbReference>
<dbReference type="SMART" id="SM00220">
    <property type="entry name" value="S_TKc"/>
    <property type="match status" value="1"/>
</dbReference>
<evidence type="ECO:0000256" key="23">
    <source>
        <dbReference type="SAM" id="SignalP"/>
    </source>
</evidence>
<dbReference type="FunFam" id="3.30.200.20:FF:000621">
    <property type="entry name" value="Putative L-type lectin-domain containing receptor kinase VII.2"/>
    <property type="match status" value="1"/>
</dbReference>
<dbReference type="EMBL" id="JANJYI010000005">
    <property type="protein sequence ID" value="KAK2651127.1"/>
    <property type="molecule type" value="Genomic_DNA"/>
</dbReference>
<comment type="caution">
    <text evidence="25">The sequence shown here is derived from an EMBL/GenBank/DDBJ whole genome shotgun (WGS) entry which is preliminary data.</text>
</comment>
<dbReference type="InterPro" id="IPR008271">
    <property type="entry name" value="Ser/Thr_kinase_AS"/>
</dbReference>
<evidence type="ECO:0000256" key="2">
    <source>
        <dbReference type="ARBA" id="ARBA00004479"/>
    </source>
</evidence>
<dbReference type="SUPFAM" id="SSF49899">
    <property type="entry name" value="Concanavalin A-like lectins/glucanases"/>
    <property type="match status" value="1"/>
</dbReference>
<feature type="binding site" evidence="21">
    <location>
        <position position="376"/>
    </location>
    <ligand>
        <name>ATP</name>
        <dbReference type="ChEBI" id="CHEBI:30616"/>
    </ligand>
</feature>
<name>A0AAD9UB00_9ROSI</name>
<evidence type="ECO:0000256" key="17">
    <source>
        <dbReference type="ARBA" id="ARBA00023170"/>
    </source>
</evidence>
<feature type="chain" id="PRO_5041926933" description="non-specific serine/threonine protein kinase" evidence="23">
    <location>
        <begin position="25"/>
        <end position="684"/>
    </location>
</feature>
<dbReference type="PROSITE" id="PS50011">
    <property type="entry name" value="PROTEIN_KINASE_DOM"/>
    <property type="match status" value="1"/>
</dbReference>
<accession>A0AAD9UB00</accession>
<dbReference type="SUPFAM" id="SSF56112">
    <property type="entry name" value="Protein kinase-like (PK-like)"/>
    <property type="match status" value="1"/>
</dbReference>
<dbReference type="FunFam" id="2.60.120.200:FF:000086">
    <property type="entry name" value="L-type lectin-domain containing receptor kinase S.4"/>
    <property type="match status" value="1"/>
</dbReference>
<dbReference type="InterPro" id="IPR013320">
    <property type="entry name" value="ConA-like_dom_sf"/>
</dbReference>
<evidence type="ECO:0000256" key="8">
    <source>
        <dbReference type="ARBA" id="ARBA00022679"/>
    </source>
</evidence>
<evidence type="ECO:0000256" key="16">
    <source>
        <dbReference type="ARBA" id="ARBA00023136"/>
    </source>
</evidence>
<evidence type="ECO:0000256" key="3">
    <source>
        <dbReference type="ARBA" id="ARBA00008536"/>
    </source>
</evidence>
<dbReference type="InterPro" id="IPR000719">
    <property type="entry name" value="Prot_kinase_dom"/>
</dbReference>
<comment type="similarity">
    <text evidence="4">In the C-terminal section; belongs to the protein kinase superfamily. Ser/Thr protein kinase family.</text>
</comment>
<evidence type="ECO:0000256" key="7">
    <source>
        <dbReference type="ARBA" id="ARBA00022527"/>
    </source>
</evidence>
<dbReference type="CDD" id="cd14066">
    <property type="entry name" value="STKc_IRAK"/>
    <property type="match status" value="1"/>
</dbReference>
<evidence type="ECO:0000256" key="5">
    <source>
        <dbReference type="ARBA" id="ARBA00012513"/>
    </source>
</evidence>
<comment type="catalytic activity">
    <reaction evidence="19">
        <text>L-threonyl-[protein] + ATP = O-phospho-L-threonyl-[protein] + ADP + H(+)</text>
        <dbReference type="Rhea" id="RHEA:46608"/>
        <dbReference type="Rhea" id="RHEA-COMP:11060"/>
        <dbReference type="Rhea" id="RHEA-COMP:11605"/>
        <dbReference type="ChEBI" id="CHEBI:15378"/>
        <dbReference type="ChEBI" id="CHEBI:30013"/>
        <dbReference type="ChEBI" id="CHEBI:30616"/>
        <dbReference type="ChEBI" id="CHEBI:61977"/>
        <dbReference type="ChEBI" id="CHEBI:456216"/>
        <dbReference type="EC" id="2.7.11.1"/>
    </reaction>
</comment>
<dbReference type="PROSITE" id="PS00108">
    <property type="entry name" value="PROTEIN_KINASE_ST"/>
    <property type="match status" value="1"/>
</dbReference>
<dbReference type="EC" id="2.7.11.1" evidence="5"/>
<keyword evidence="12 21" id="KW-0547">Nucleotide-binding</keyword>
<dbReference type="Gene3D" id="2.60.120.200">
    <property type="match status" value="1"/>
</dbReference>
<evidence type="ECO:0000313" key="26">
    <source>
        <dbReference type="Proteomes" id="UP001280121"/>
    </source>
</evidence>
<evidence type="ECO:0000256" key="10">
    <source>
        <dbReference type="ARBA" id="ARBA00022729"/>
    </source>
</evidence>
<protein>
    <recommendedName>
        <fullName evidence="5">non-specific serine/threonine protein kinase</fullName>
        <ecNumber evidence="5">2.7.11.1</ecNumber>
    </recommendedName>
</protein>
<dbReference type="Gene3D" id="3.30.200.20">
    <property type="entry name" value="Phosphorylase Kinase, domain 1"/>
    <property type="match status" value="1"/>
</dbReference>
<dbReference type="InterPro" id="IPR011009">
    <property type="entry name" value="Kinase-like_dom_sf"/>
</dbReference>
<feature type="signal peptide" evidence="23">
    <location>
        <begin position="1"/>
        <end position="24"/>
    </location>
</feature>
<dbReference type="Gene3D" id="1.10.510.10">
    <property type="entry name" value="Transferase(Phosphotransferase) domain 1"/>
    <property type="match status" value="1"/>
</dbReference>
<evidence type="ECO:0000256" key="9">
    <source>
        <dbReference type="ARBA" id="ARBA00022692"/>
    </source>
</evidence>
<keyword evidence="7" id="KW-0723">Serine/threonine-protein kinase</keyword>
<dbReference type="InterPro" id="IPR050528">
    <property type="entry name" value="L-type_Lectin-RKs"/>
</dbReference>
<evidence type="ECO:0000256" key="1">
    <source>
        <dbReference type="ARBA" id="ARBA00004236"/>
    </source>
</evidence>
<dbReference type="Pfam" id="PF00069">
    <property type="entry name" value="Pkinase"/>
    <property type="match status" value="1"/>
</dbReference>
<evidence type="ECO:0000256" key="14">
    <source>
        <dbReference type="ARBA" id="ARBA00022840"/>
    </source>
</evidence>
<gene>
    <name evidence="25" type="ORF">Ddye_018616</name>
</gene>
<dbReference type="Pfam" id="PF00139">
    <property type="entry name" value="Lectin_legB"/>
    <property type="match status" value="1"/>
</dbReference>
<comment type="subcellular location">
    <subcellularLocation>
        <location evidence="1">Cell membrane</location>
    </subcellularLocation>
    <subcellularLocation>
        <location evidence="2">Membrane</location>
        <topology evidence="2">Single-pass type I membrane protein</topology>
    </subcellularLocation>
</comment>
<keyword evidence="26" id="KW-1185">Reference proteome</keyword>
<keyword evidence="14 21" id="KW-0067">ATP-binding</keyword>
<evidence type="ECO:0000256" key="22">
    <source>
        <dbReference type="SAM" id="Phobius"/>
    </source>
</evidence>
<dbReference type="GO" id="GO:0005524">
    <property type="term" value="F:ATP binding"/>
    <property type="evidence" value="ECO:0007669"/>
    <property type="project" value="UniProtKB-UniRule"/>
</dbReference>
<keyword evidence="18" id="KW-0325">Glycoprotein</keyword>
<evidence type="ECO:0000256" key="21">
    <source>
        <dbReference type="PROSITE-ProRule" id="PRU10141"/>
    </source>
</evidence>
<dbReference type="AlphaFoldDB" id="A0AAD9UB00"/>
<keyword evidence="10 23" id="KW-0732">Signal</keyword>
<evidence type="ECO:0000256" key="20">
    <source>
        <dbReference type="ARBA" id="ARBA00048679"/>
    </source>
</evidence>
<dbReference type="PANTHER" id="PTHR27007">
    <property type="match status" value="1"/>
</dbReference>
<keyword evidence="13" id="KW-0418">Kinase</keyword>
<evidence type="ECO:0000259" key="24">
    <source>
        <dbReference type="PROSITE" id="PS50011"/>
    </source>
</evidence>
<comment type="similarity">
    <text evidence="3">In the N-terminal section; belongs to the leguminous lectin family.</text>
</comment>
<dbReference type="CDD" id="cd06899">
    <property type="entry name" value="lectin_legume_LecRK_Arcelin_ConA"/>
    <property type="match status" value="1"/>
</dbReference>
<feature type="domain" description="Protein kinase" evidence="24">
    <location>
        <begin position="349"/>
        <end position="633"/>
    </location>
</feature>
<evidence type="ECO:0000256" key="13">
    <source>
        <dbReference type="ARBA" id="ARBA00022777"/>
    </source>
</evidence>
<evidence type="ECO:0000313" key="25">
    <source>
        <dbReference type="EMBL" id="KAK2651127.1"/>
    </source>
</evidence>
<keyword evidence="6" id="KW-1003">Cell membrane</keyword>
<evidence type="ECO:0000256" key="11">
    <source>
        <dbReference type="ARBA" id="ARBA00022734"/>
    </source>
</evidence>
<reference evidence="25" key="1">
    <citation type="journal article" date="2023" name="Plant J.">
        <title>Genome sequences and population genomics provide insights into the demographic history, inbreeding, and mutation load of two 'living fossil' tree species of Dipteronia.</title>
        <authorList>
            <person name="Feng Y."/>
            <person name="Comes H.P."/>
            <person name="Chen J."/>
            <person name="Zhu S."/>
            <person name="Lu R."/>
            <person name="Zhang X."/>
            <person name="Li P."/>
            <person name="Qiu J."/>
            <person name="Olsen K.M."/>
            <person name="Qiu Y."/>
        </authorList>
    </citation>
    <scope>NUCLEOTIDE SEQUENCE</scope>
    <source>
        <strain evidence="25">KIB01</strain>
    </source>
</reference>
<keyword evidence="9 22" id="KW-0812">Transmembrane</keyword>
<dbReference type="PROSITE" id="PS00107">
    <property type="entry name" value="PROTEIN_KINASE_ATP"/>
    <property type="match status" value="1"/>
</dbReference>
<dbReference type="InterPro" id="IPR001220">
    <property type="entry name" value="Legume_lectin_dom"/>
</dbReference>